<dbReference type="Proteomes" id="UP000006727">
    <property type="component" value="Chromosome 27"/>
</dbReference>
<reference evidence="1" key="3">
    <citation type="submission" date="2020-12" db="UniProtKB">
        <authorList>
            <consortium name="EnsemblPlants"/>
        </authorList>
    </citation>
    <scope>IDENTIFICATION</scope>
</reference>
<dbReference type="EnsemblPlants" id="Pp3c27_2750V3.2">
    <property type="protein sequence ID" value="Pp3c27_2750V3.2"/>
    <property type="gene ID" value="Pp3c27_2750"/>
</dbReference>
<dbReference type="AlphaFoldDB" id="A0A7I4CVE2"/>
<protein>
    <submittedName>
        <fullName evidence="1">Uncharacterized protein</fullName>
    </submittedName>
</protein>
<keyword evidence="2" id="KW-1185">Reference proteome</keyword>
<evidence type="ECO:0000313" key="1">
    <source>
        <dbReference type="EnsemblPlants" id="Pp3c27_2750V3.2"/>
    </source>
</evidence>
<reference evidence="1 2" key="1">
    <citation type="journal article" date="2008" name="Science">
        <title>The Physcomitrella genome reveals evolutionary insights into the conquest of land by plants.</title>
        <authorList>
            <person name="Rensing S."/>
            <person name="Lang D."/>
            <person name="Zimmer A."/>
            <person name="Terry A."/>
            <person name="Salamov A."/>
            <person name="Shapiro H."/>
            <person name="Nishiyama T."/>
            <person name="Perroud P.-F."/>
            <person name="Lindquist E."/>
            <person name="Kamisugi Y."/>
            <person name="Tanahashi T."/>
            <person name="Sakakibara K."/>
            <person name="Fujita T."/>
            <person name="Oishi K."/>
            <person name="Shin-I T."/>
            <person name="Kuroki Y."/>
            <person name="Toyoda A."/>
            <person name="Suzuki Y."/>
            <person name="Hashimoto A."/>
            <person name="Yamaguchi K."/>
            <person name="Sugano A."/>
            <person name="Kohara Y."/>
            <person name="Fujiyama A."/>
            <person name="Anterola A."/>
            <person name="Aoki S."/>
            <person name="Ashton N."/>
            <person name="Barbazuk W.B."/>
            <person name="Barker E."/>
            <person name="Bennetzen J."/>
            <person name="Bezanilla M."/>
            <person name="Blankenship R."/>
            <person name="Cho S.H."/>
            <person name="Dutcher S."/>
            <person name="Estelle M."/>
            <person name="Fawcett J.A."/>
            <person name="Gundlach H."/>
            <person name="Hanada K."/>
            <person name="Heyl A."/>
            <person name="Hicks K.A."/>
            <person name="Hugh J."/>
            <person name="Lohr M."/>
            <person name="Mayer K."/>
            <person name="Melkozernov A."/>
            <person name="Murata T."/>
            <person name="Nelson D."/>
            <person name="Pils B."/>
            <person name="Prigge M."/>
            <person name="Reiss B."/>
            <person name="Renner T."/>
            <person name="Rombauts S."/>
            <person name="Rushton P."/>
            <person name="Sanderfoot A."/>
            <person name="Schween G."/>
            <person name="Shiu S.-H."/>
            <person name="Stueber K."/>
            <person name="Theodoulou F.L."/>
            <person name="Tu H."/>
            <person name="Van de Peer Y."/>
            <person name="Verrier P.J."/>
            <person name="Waters E."/>
            <person name="Wood A."/>
            <person name="Yang L."/>
            <person name="Cove D."/>
            <person name="Cuming A."/>
            <person name="Hasebe M."/>
            <person name="Lucas S."/>
            <person name="Mishler D.B."/>
            <person name="Reski R."/>
            <person name="Grigoriev I."/>
            <person name="Quatrano R.S."/>
            <person name="Boore J.L."/>
        </authorList>
    </citation>
    <scope>NUCLEOTIDE SEQUENCE [LARGE SCALE GENOMIC DNA]</scope>
    <source>
        <strain evidence="1 2">cv. Gransden 2004</strain>
    </source>
</reference>
<organism evidence="1 2">
    <name type="scientific">Physcomitrium patens</name>
    <name type="common">Spreading-leaved earth moss</name>
    <name type="synonym">Physcomitrella patens</name>
    <dbReference type="NCBI Taxonomy" id="3218"/>
    <lineage>
        <taxon>Eukaryota</taxon>
        <taxon>Viridiplantae</taxon>
        <taxon>Streptophyta</taxon>
        <taxon>Embryophyta</taxon>
        <taxon>Bryophyta</taxon>
        <taxon>Bryophytina</taxon>
        <taxon>Bryopsida</taxon>
        <taxon>Funariidae</taxon>
        <taxon>Funariales</taxon>
        <taxon>Funariaceae</taxon>
        <taxon>Physcomitrium</taxon>
    </lineage>
</organism>
<sequence length="30" mass="3469">MNIREQLNDVHFLNSAMSTMEDYVLCDAAH</sequence>
<dbReference type="EMBL" id="ABEU02000027">
    <property type="status" value="NOT_ANNOTATED_CDS"/>
    <property type="molecule type" value="Genomic_DNA"/>
</dbReference>
<dbReference type="Gramene" id="Pp3c27_2750V3.2">
    <property type="protein sequence ID" value="Pp3c27_2750V3.2"/>
    <property type="gene ID" value="Pp3c27_2750"/>
</dbReference>
<evidence type="ECO:0000313" key="2">
    <source>
        <dbReference type="Proteomes" id="UP000006727"/>
    </source>
</evidence>
<proteinExistence type="predicted"/>
<reference evidence="1 2" key="2">
    <citation type="journal article" date="2018" name="Plant J.">
        <title>The Physcomitrella patens chromosome-scale assembly reveals moss genome structure and evolution.</title>
        <authorList>
            <person name="Lang D."/>
            <person name="Ullrich K.K."/>
            <person name="Murat F."/>
            <person name="Fuchs J."/>
            <person name="Jenkins J."/>
            <person name="Haas F.B."/>
            <person name="Piednoel M."/>
            <person name="Gundlach H."/>
            <person name="Van Bel M."/>
            <person name="Meyberg R."/>
            <person name="Vives C."/>
            <person name="Morata J."/>
            <person name="Symeonidi A."/>
            <person name="Hiss M."/>
            <person name="Muchero W."/>
            <person name="Kamisugi Y."/>
            <person name="Saleh O."/>
            <person name="Blanc G."/>
            <person name="Decker E.L."/>
            <person name="van Gessel N."/>
            <person name="Grimwood J."/>
            <person name="Hayes R.D."/>
            <person name="Graham S.W."/>
            <person name="Gunter L.E."/>
            <person name="McDaniel S.F."/>
            <person name="Hoernstein S.N.W."/>
            <person name="Larsson A."/>
            <person name="Li F.W."/>
            <person name="Perroud P.F."/>
            <person name="Phillips J."/>
            <person name="Ranjan P."/>
            <person name="Rokshar D.S."/>
            <person name="Rothfels C.J."/>
            <person name="Schneider L."/>
            <person name="Shu S."/>
            <person name="Stevenson D.W."/>
            <person name="Thummler F."/>
            <person name="Tillich M."/>
            <person name="Villarreal Aguilar J.C."/>
            <person name="Widiez T."/>
            <person name="Wong G.K."/>
            <person name="Wymore A."/>
            <person name="Zhang Y."/>
            <person name="Zimmer A.D."/>
            <person name="Quatrano R.S."/>
            <person name="Mayer K.F.X."/>
            <person name="Goodstein D."/>
            <person name="Casacuberta J.M."/>
            <person name="Vandepoele K."/>
            <person name="Reski R."/>
            <person name="Cuming A.C."/>
            <person name="Tuskan G.A."/>
            <person name="Maumus F."/>
            <person name="Salse J."/>
            <person name="Schmutz J."/>
            <person name="Rensing S.A."/>
        </authorList>
    </citation>
    <scope>NUCLEOTIDE SEQUENCE [LARGE SCALE GENOMIC DNA]</scope>
    <source>
        <strain evidence="1 2">cv. Gransden 2004</strain>
    </source>
</reference>
<accession>A0A7I4CVE2</accession>
<name>A0A7I4CVE2_PHYPA</name>